<reference evidence="1" key="1">
    <citation type="journal article" date="2015" name="Nature">
        <title>Complex archaea that bridge the gap between prokaryotes and eukaryotes.</title>
        <authorList>
            <person name="Spang A."/>
            <person name="Saw J.H."/>
            <person name="Jorgensen S.L."/>
            <person name="Zaremba-Niedzwiedzka K."/>
            <person name="Martijn J."/>
            <person name="Lind A.E."/>
            <person name="van Eijk R."/>
            <person name="Schleper C."/>
            <person name="Guy L."/>
            <person name="Ettema T.J."/>
        </authorList>
    </citation>
    <scope>NUCLEOTIDE SEQUENCE</scope>
</reference>
<organism evidence="1">
    <name type="scientific">marine sediment metagenome</name>
    <dbReference type="NCBI Taxonomy" id="412755"/>
    <lineage>
        <taxon>unclassified sequences</taxon>
        <taxon>metagenomes</taxon>
        <taxon>ecological metagenomes</taxon>
    </lineage>
</organism>
<accession>A0A0F9JSG4</accession>
<dbReference type="EMBL" id="LAZR01010734">
    <property type="protein sequence ID" value="KKM65381.1"/>
    <property type="molecule type" value="Genomic_DNA"/>
</dbReference>
<sequence length="133" mass="15299">MAEVLTNETAEEERVMDSNELNERIRALEDDDQYTVKGIEGTGKCIPYYGWFWRDVDFDGPLNLGWAGRDGFDTPDFVGFMENNKWGYDYINASQEEGTEIRRLLELAVVSPRNETLQTVFDYMQTLKPGGKP</sequence>
<protein>
    <submittedName>
        <fullName evidence="1">Uncharacterized protein</fullName>
    </submittedName>
</protein>
<proteinExistence type="predicted"/>
<comment type="caution">
    <text evidence="1">The sequence shown here is derived from an EMBL/GenBank/DDBJ whole genome shotgun (WGS) entry which is preliminary data.</text>
</comment>
<evidence type="ECO:0000313" key="1">
    <source>
        <dbReference type="EMBL" id="KKM65381.1"/>
    </source>
</evidence>
<name>A0A0F9JSG4_9ZZZZ</name>
<gene>
    <name evidence="1" type="ORF">LCGC14_1491810</name>
</gene>
<dbReference type="AlphaFoldDB" id="A0A0F9JSG4"/>